<dbReference type="EMBL" id="OZ034818">
    <property type="protein sequence ID" value="CAL1387048.1"/>
    <property type="molecule type" value="Genomic_DNA"/>
</dbReference>
<name>A0AAV2EM23_9ROSI</name>
<dbReference type="InterPro" id="IPR040256">
    <property type="entry name" value="At4g02000-like"/>
</dbReference>
<sequence length="172" mass="19455">MAKELEQQMRNISLSEEEINSIKVEENDVDNMADSVVEELGAVGRLLGTRKPGTKFLKTALVAAWKPKQDFDVQVMEGNLLVFQFIQAEDRAKALFGGPWHFENQLIIIRPVDRGKELTDTDFSCTEIWVRIRKIPAKLRTESMATKIGAMFGALKVYDTANSGLWSNYMTI</sequence>
<gene>
    <name evidence="2" type="ORF">LTRI10_LOCUS28058</name>
</gene>
<proteinExistence type="predicted"/>
<dbReference type="PANTHER" id="PTHR31286:SF180">
    <property type="entry name" value="OS10G0362600 PROTEIN"/>
    <property type="match status" value="1"/>
</dbReference>
<reference evidence="2 3" key="1">
    <citation type="submission" date="2024-04" db="EMBL/GenBank/DDBJ databases">
        <authorList>
            <person name="Fracassetti M."/>
        </authorList>
    </citation>
    <scope>NUCLEOTIDE SEQUENCE [LARGE SCALE GENOMIC DNA]</scope>
</reference>
<dbReference type="AlphaFoldDB" id="A0AAV2EM23"/>
<evidence type="ECO:0000259" key="1">
    <source>
        <dbReference type="Pfam" id="PF14111"/>
    </source>
</evidence>
<evidence type="ECO:0000313" key="2">
    <source>
        <dbReference type="EMBL" id="CAL1387048.1"/>
    </source>
</evidence>
<dbReference type="PANTHER" id="PTHR31286">
    <property type="entry name" value="GLYCINE-RICH CELL WALL STRUCTURAL PROTEIN 1.8-LIKE"/>
    <property type="match status" value="1"/>
</dbReference>
<protein>
    <recommendedName>
        <fullName evidence="1">DUF4283 domain-containing protein</fullName>
    </recommendedName>
</protein>
<accession>A0AAV2EM23</accession>
<dbReference type="Proteomes" id="UP001497516">
    <property type="component" value="Chromosome 5"/>
</dbReference>
<feature type="domain" description="DUF4283" evidence="1">
    <location>
        <begin position="43"/>
        <end position="111"/>
    </location>
</feature>
<dbReference type="Pfam" id="PF14111">
    <property type="entry name" value="DUF4283"/>
    <property type="match status" value="1"/>
</dbReference>
<organism evidence="2 3">
    <name type="scientific">Linum trigynum</name>
    <dbReference type="NCBI Taxonomy" id="586398"/>
    <lineage>
        <taxon>Eukaryota</taxon>
        <taxon>Viridiplantae</taxon>
        <taxon>Streptophyta</taxon>
        <taxon>Embryophyta</taxon>
        <taxon>Tracheophyta</taxon>
        <taxon>Spermatophyta</taxon>
        <taxon>Magnoliopsida</taxon>
        <taxon>eudicotyledons</taxon>
        <taxon>Gunneridae</taxon>
        <taxon>Pentapetalae</taxon>
        <taxon>rosids</taxon>
        <taxon>fabids</taxon>
        <taxon>Malpighiales</taxon>
        <taxon>Linaceae</taxon>
        <taxon>Linum</taxon>
    </lineage>
</organism>
<evidence type="ECO:0000313" key="3">
    <source>
        <dbReference type="Proteomes" id="UP001497516"/>
    </source>
</evidence>
<keyword evidence="3" id="KW-1185">Reference proteome</keyword>
<dbReference type="InterPro" id="IPR025558">
    <property type="entry name" value="DUF4283"/>
</dbReference>